<sequence length="122" mass="12613">MAPTPAKRLTAYTIPAFLLLTGALALLSPTTLAAAFDMPIPAHSHAAGFVQCIGGRNLTFGLISAVFAAREDLRAVGTMAGFLALDGAVDGWVCWRYAGLMAAAPHWVAAVGVPFVGMWLAG</sequence>
<comment type="caution">
    <text evidence="2">The sequence shown here is derived from an EMBL/GenBank/DDBJ whole genome shotgun (WGS) entry which is preliminary data.</text>
</comment>
<dbReference type="OrthoDB" id="3747005at2759"/>
<dbReference type="Proteomes" id="UP000310066">
    <property type="component" value="Unassembled WGS sequence"/>
</dbReference>
<feature type="chain" id="PRO_5020572001" description="DUF4267 domain-containing protein" evidence="1">
    <location>
        <begin position="36"/>
        <end position="122"/>
    </location>
</feature>
<dbReference type="EMBL" id="NAJP01000062">
    <property type="protein sequence ID" value="TKA36161.1"/>
    <property type="molecule type" value="Genomic_DNA"/>
</dbReference>
<proteinExistence type="predicted"/>
<feature type="signal peptide" evidence="1">
    <location>
        <begin position="1"/>
        <end position="35"/>
    </location>
</feature>
<dbReference type="InterPro" id="IPR025363">
    <property type="entry name" value="DUF4267"/>
</dbReference>
<dbReference type="AlphaFoldDB" id="A0A4U0UKB4"/>
<evidence type="ECO:0000313" key="2">
    <source>
        <dbReference type="EMBL" id="TKA36161.1"/>
    </source>
</evidence>
<keyword evidence="1" id="KW-0732">Signal</keyword>
<reference evidence="2 3" key="1">
    <citation type="submission" date="2017-03" db="EMBL/GenBank/DDBJ databases">
        <title>Genomes of endolithic fungi from Antarctica.</title>
        <authorList>
            <person name="Coleine C."/>
            <person name="Masonjones S."/>
            <person name="Stajich J.E."/>
        </authorList>
    </citation>
    <scope>NUCLEOTIDE SEQUENCE [LARGE SCALE GENOMIC DNA]</scope>
    <source>
        <strain evidence="2 3">CCFEE 5311</strain>
    </source>
</reference>
<evidence type="ECO:0008006" key="4">
    <source>
        <dbReference type="Google" id="ProtNLM"/>
    </source>
</evidence>
<accession>A0A4U0UKB4</accession>
<name>A0A4U0UKB4_9PEZI</name>
<evidence type="ECO:0000256" key="1">
    <source>
        <dbReference type="SAM" id="SignalP"/>
    </source>
</evidence>
<protein>
    <recommendedName>
        <fullName evidence="4">DUF4267 domain-containing protein</fullName>
    </recommendedName>
</protein>
<dbReference type="Pfam" id="PF14087">
    <property type="entry name" value="DUF4267"/>
    <property type="match status" value="1"/>
</dbReference>
<gene>
    <name evidence="2" type="ORF">B0A54_12791</name>
</gene>
<evidence type="ECO:0000313" key="3">
    <source>
        <dbReference type="Proteomes" id="UP000310066"/>
    </source>
</evidence>
<organism evidence="2 3">
    <name type="scientific">Friedmanniomyces endolithicus</name>
    <dbReference type="NCBI Taxonomy" id="329885"/>
    <lineage>
        <taxon>Eukaryota</taxon>
        <taxon>Fungi</taxon>
        <taxon>Dikarya</taxon>
        <taxon>Ascomycota</taxon>
        <taxon>Pezizomycotina</taxon>
        <taxon>Dothideomycetes</taxon>
        <taxon>Dothideomycetidae</taxon>
        <taxon>Mycosphaerellales</taxon>
        <taxon>Teratosphaeriaceae</taxon>
        <taxon>Friedmanniomyces</taxon>
    </lineage>
</organism>